<dbReference type="PANTHER" id="PTHR13891:SF1">
    <property type="entry name" value="CYTOCHROME C OXIDASE ASSEMBLY FACTOR 7"/>
    <property type="match status" value="1"/>
</dbReference>
<dbReference type="Pfam" id="PF08238">
    <property type="entry name" value="Sel1"/>
    <property type="match status" value="3"/>
</dbReference>
<gene>
    <name evidence="3" type="ORF">EAI_08623</name>
</gene>
<dbReference type="EMBL" id="GL450467">
    <property type="protein sequence ID" value="EFN80943.1"/>
    <property type="molecule type" value="Genomic_DNA"/>
</dbReference>
<sequence>MAYNLKDEEEVKEYLKNLHIEYQFGCHSEKRPEVCHLLGDYYESIENCMEKAVSIYKMTCDKYNYGRSCAKYGDFLAIGKGCKKDVQTAYKYMSKGCELNDQYGCLHAGVLGTSKQNVGEEDRATQIQKAAKQLMKACDMYNSDTACFYLAGMYLSGLEGVIDRNYKEAYKLSLKSCELGNPYACANLSQMHARGDGVEKNNALAETFKKRAMKLHEELKTVQPELKFHQGVNS</sequence>
<evidence type="ECO:0000256" key="2">
    <source>
        <dbReference type="ARBA" id="ARBA00022737"/>
    </source>
</evidence>
<dbReference type="STRING" id="610380.E2BTM8"/>
<dbReference type="InterPro" id="IPR011990">
    <property type="entry name" value="TPR-like_helical_dom_sf"/>
</dbReference>
<evidence type="ECO:0000256" key="1">
    <source>
        <dbReference type="ARBA" id="ARBA00008486"/>
    </source>
</evidence>
<comment type="similarity">
    <text evidence="1">Belongs to the hcp beta-lactamase family.</text>
</comment>
<dbReference type="Proteomes" id="UP000008237">
    <property type="component" value="Unassembled WGS sequence"/>
</dbReference>
<dbReference type="SMART" id="SM00671">
    <property type="entry name" value="SEL1"/>
    <property type="match status" value="4"/>
</dbReference>
<dbReference type="SUPFAM" id="SSF81901">
    <property type="entry name" value="HCP-like"/>
    <property type="match status" value="2"/>
</dbReference>
<keyword evidence="2" id="KW-0677">Repeat</keyword>
<dbReference type="GO" id="GO:0005758">
    <property type="term" value="C:mitochondrial intermembrane space"/>
    <property type="evidence" value="ECO:0007669"/>
    <property type="project" value="TreeGrafter"/>
</dbReference>
<evidence type="ECO:0000313" key="4">
    <source>
        <dbReference type="Proteomes" id="UP000008237"/>
    </source>
</evidence>
<name>E2BTM8_HARSA</name>
<proteinExistence type="inferred from homology"/>
<dbReference type="InterPro" id="IPR040239">
    <property type="entry name" value="HcpB-like"/>
</dbReference>
<dbReference type="PANTHER" id="PTHR13891">
    <property type="entry name" value="CYTOCHROME C OXIDASE ASSEMBLY FACTOR 7"/>
    <property type="match status" value="1"/>
</dbReference>
<dbReference type="InParanoid" id="E2BTM8"/>
<organism evidence="4">
    <name type="scientific">Harpegnathos saltator</name>
    <name type="common">Jerdon's jumping ant</name>
    <dbReference type="NCBI Taxonomy" id="610380"/>
    <lineage>
        <taxon>Eukaryota</taxon>
        <taxon>Metazoa</taxon>
        <taxon>Ecdysozoa</taxon>
        <taxon>Arthropoda</taxon>
        <taxon>Hexapoda</taxon>
        <taxon>Insecta</taxon>
        <taxon>Pterygota</taxon>
        <taxon>Neoptera</taxon>
        <taxon>Endopterygota</taxon>
        <taxon>Hymenoptera</taxon>
        <taxon>Apocrita</taxon>
        <taxon>Aculeata</taxon>
        <taxon>Formicoidea</taxon>
        <taxon>Formicidae</taxon>
        <taxon>Ponerinae</taxon>
        <taxon>Ponerini</taxon>
        <taxon>Harpegnathos</taxon>
    </lineage>
</organism>
<dbReference type="AlphaFoldDB" id="E2BTM8"/>
<dbReference type="FunCoup" id="E2BTM8">
    <property type="interactions" value="404"/>
</dbReference>
<reference evidence="3 4" key="1">
    <citation type="journal article" date="2010" name="Science">
        <title>Genomic comparison of the ants Camponotus floridanus and Harpegnathos saltator.</title>
        <authorList>
            <person name="Bonasio R."/>
            <person name="Zhang G."/>
            <person name="Ye C."/>
            <person name="Mutti N.S."/>
            <person name="Fang X."/>
            <person name="Qin N."/>
            <person name="Donahue G."/>
            <person name="Yang P."/>
            <person name="Li Q."/>
            <person name="Li C."/>
            <person name="Zhang P."/>
            <person name="Huang Z."/>
            <person name="Berger S.L."/>
            <person name="Reinberg D."/>
            <person name="Wang J."/>
            <person name="Liebig J."/>
        </authorList>
    </citation>
    <scope>NUCLEOTIDE SEQUENCE [LARGE SCALE GENOMIC DNA]</scope>
    <source>
        <strain evidence="3 4">R22 G/1</strain>
    </source>
</reference>
<dbReference type="Gene3D" id="1.25.40.10">
    <property type="entry name" value="Tetratricopeptide repeat domain"/>
    <property type="match status" value="2"/>
</dbReference>
<evidence type="ECO:0000313" key="3">
    <source>
        <dbReference type="EMBL" id="EFN80943.1"/>
    </source>
</evidence>
<dbReference type="OMA" id="PGCINAG"/>
<accession>E2BTM8</accession>
<keyword evidence="4" id="KW-1185">Reference proteome</keyword>
<dbReference type="InterPro" id="IPR006597">
    <property type="entry name" value="Sel1-like"/>
</dbReference>
<dbReference type="OrthoDB" id="958254at2759"/>
<protein>
    <submittedName>
        <fullName evidence="3">Hcp beta-lactamase-like protein CG13865</fullName>
    </submittedName>
</protein>